<evidence type="ECO:0000313" key="2">
    <source>
        <dbReference type="Proteomes" id="UP000177810"/>
    </source>
</evidence>
<dbReference type="STRING" id="1801990.A2V69_00910"/>
<organism evidence="1 2">
    <name type="scientific">Candidatus Portnoybacteria bacterium RBG_13_40_8</name>
    <dbReference type="NCBI Taxonomy" id="1801990"/>
    <lineage>
        <taxon>Bacteria</taxon>
        <taxon>Candidatus Portnoyibacteriota</taxon>
    </lineage>
</organism>
<reference evidence="1 2" key="1">
    <citation type="journal article" date="2016" name="Nat. Commun.">
        <title>Thousands of microbial genomes shed light on interconnected biogeochemical processes in an aquifer system.</title>
        <authorList>
            <person name="Anantharaman K."/>
            <person name="Brown C.T."/>
            <person name="Hug L.A."/>
            <person name="Sharon I."/>
            <person name="Castelle C.J."/>
            <person name="Probst A.J."/>
            <person name="Thomas B.C."/>
            <person name="Singh A."/>
            <person name="Wilkins M.J."/>
            <person name="Karaoz U."/>
            <person name="Brodie E.L."/>
            <person name="Williams K.H."/>
            <person name="Hubbard S.S."/>
            <person name="Banfield J.F."/>
        </authorList>
    </citation>
    <scope>NUCLEOTIDE SEQUENCE [LARGE SCALE GENOMIC DNA]</scope>
</reference>
<sequence length="103" mass="11714">MKKLETLGLFFVCVFLVTTIVVAAVVEHRDTLGVYRIDGWNVRVTRSGHLEVGTIPYPIIVKTKDGKIVIITTMPMTRGWGILRTTTEATPEWQAIYKKFFKT</sequence>
<dbReference type="Proteomes" id="UP000177810">
    <property type="component" value="Unassembled WGS sequence"/>
</dbReference>
<evidence type="ECO:0000313" key="1">
    <source>
        <dbReference type="EMBL" id="OGZ32628.1"/>
    </source>
</evidence>
<dbReference type="EMBL" id="MHMT01000016">
    <property type="protein sequence ID" value="OGZ32628.1"/>
    <property type="molecule type" value="Genomic_DNA"/>
</dbReference>
<name>A0A1G2F4V3_9BACT</name>
<gene>
    <name evidence="1" type="ORF">A2V69_00910</name>
</gene>
<accession>A0A1G2F4V3</accession>
<protein>
    <submittedName>
        <fullName evidence="1">Uncharacterized protein</fullName>
    </submittedName>
</protein>
<dbReference type="AlphaFoldDB" id="A0A1G2F4V3"/>
<proteinExistence type="predicted"/>
<comment type="caution">
    <text evidence="1">The sequence shown here is derived from an EMBL/GenBank/DDBJ whole genome shotgun (WGS) entry which is preliminary data.</text>
</comment>